<dbReference type="EMBL" id="JAHZIJ010000009">
    <property type="protein sequence ID" value="MBW7475856.1"/>
    <property type="molecule type" value="Genomic_DNA"/>
</dbReference>
<proteinExistence type="predicted"/>
<evidence type="ECO:0000313" key="1">
    <source>
        <dbReference type="EMBL" id="MBW7475856.1"/>
    </source>
</evidence>
<evidence type="ECO:0000313" key="2">
    <source>
        <dbReference type="Proteomes" id="UP000812277"/>
    </source>
</evidence>
<comment type="caution">
    <text evidence="1">The sequence shown here is derived from an EMBL/GenBank/DDBJ whole genome shotgun (WGS) entry which is preliminary data.</text>
</comment>
<protein>
    <recommendedName>
        <fullName evidence="3">Transposase</fullName>
    </recommendedName>
</protein>
<evidence type="ECO:0008006" key="3">
    <source>
        <dbReference type="Google" id="ProtNLM"/>
    </source>
</evidence>
<organism evidence="1 2">
    <name type="scientific">Paenibacillus oenotherae</name>
    <dbReference type="NCBI Taxonomy" id="1435645"/>
    <lineage>
        <taxon>Bacteria</taxon>
        <taxon>Bacillati</taxon>
        <taxon>Bacillota</taxon>
        <taxon>Bacilli</taxon>
        <taxon>Bacillales</taxon>
        <taxon>Paenibacillaceae</taxon>
        <taxon>Paenibacillus</taxon>
    </lineage>
</organism>
<keyword evidence="2" id="KW-1185">Reference proteome</keyword>
<gene>
    <name evidence="1" type="ORF">K0T92_14005</name>
</gene>
<sequence length="51" mass="5285">MPGNLPADAGYGGEEKDCDLGRGADLLPAQKQLYESAGKFGKFGNLLSGRA</sequence>
<reference evidence="1 2" key="1">
    <citation type="submission" date="2021-07" db="EMBL/GenBank/DDBJ databases">
        <title>Paenibacillus radiodurans sp. nov., isolated from the southeastern edge of Tengger Desert.</title>
        <authorList>
            <person name="Zhang G."/>
        </authorList>
    </citation>
    <scope>NUCLEOTIDE SEQUENCE [LARGE SCALE GENOMIC DNA]</scope>
    <source>
        <strain evidence="1 2">DT7-4</strain>
    </source>
</reference>
<accession>A0ABS7D7N2</accession>
<dbReference type="Proteomes" id="UP000812277">
    <property type="component" value="Unassembled WGS sequence"/>
</dbReference>
<dbReference type="RefSeq" id="WP_219873099.1">
    <property type="nucleotide sequence ID" value="NZ_JAHZIJ010000009.1"/>
</dbReference>
<name>A0ABS7D7N2_9BACL</name>